<reference evidence="3" key="1">
    <citation type="submission" date="2021-01" db="EMBL/GenBank/DDBJ databases">
        <title>Whole genome shotgun sequence of Spirilliplanes yamanashiensis NBRC 15828.</title>
        <authorList>
            <person name="Komaki H."/>
            <person name="Tamura T."/>
        </authorList>
    </citation>
    <scope>NUCLEOTIDE SEQUENCE</scope>
    <source>
        <strain evidence="3">NBRC 15828</strain>
    </source>
</reference>
<accession>A0A8J4DKT2</accession>
<feature type="domain" description="Glycogen debranching enzyme bacterial and archaeal type N-terminal" evidence="2">
    <location>
        <begin position="30"/>
        <end position="240"/>
    </location>
</feature>
<dbReference type="InterPro" id="IPR032790">
    <property type="entry name" value="GDE_C"/>
</dbReference>
<protein>
    <submittedName>
        <fullName evidence="3">Glycogen debranching protein</fullName>
    </submittedName>
</protein>
<gene>
    <name evidence="3" type="ORF">Sya03_45980</name>
</gene>
<dbReference type="Pfam" id="PF06202">
    <property type="entry name" value="GDE_C"/>
    <property type="match status" value="1"/>
</dbReference>
<dbReference type="InterPro" id="IPR010401">
    <property type="entry name" value="AGL/Gdb1"/>
</dbReference>
<evidence type="ECO:0000313" key="4">
    <source>
        <dbReference type="Proteomes" id="UP000652013"/>
    </source>
</evidence>
<comment type="caution">
    <text evidence="3">The sequence shown here is derived from an EMBL/GenBank/DDBJ whole genome shotgun (WGS) entry which is preliminary data.</text>
</comment>
<dbReference type="InterPro" id="IPR024742">
    <property type="entry name" value="Glycogen_debranch_N"/>
</dbReference>
<dbReference type="GO" id="GO:0004134">
    <property type="term" value="F:4-alpha-glucanotransferase activity"/>
    <property type="evidence" value="ECO:0007669"/>
    <property type="project" value="InterPro"/>
</dbReference>
<organism evidence="3 4">
    <name type="scientific">Spirilliplanes yamanashiensis</name>
    <dbReference type="NCBI Taxonomy" id="42233"/>
    <lineage>
        <taxon>Bacteria</taxon>
        <taxon>Bacillati</taxon>
        <taxon>Actinomycetota</taxon>
        <taxon>Actinomycetes</taxon>
        <taxon>Micromonosporales</taxon>
        <taxon>Micromonosporaceae</taxon>
        <taxon>Spirilliplanes</taxon>
    </lineage>
</organism>
<dbReference type="GO" id="GO:0004135">
    <property type="term" value="F:amylo-alpha-1,6-glucosidase activity"/>
    <property type="evidence" value="ECO:0007669"/>
    <property type="project" value="InterPro"/>
</dbReference>
<evidence type="ECO:0000313" key="3">
    <source>
        <dbReference type="EMBL" id="GIJ05246.1"/>
    </source>
</evidence>
<proteinExistence type="predicted"/>
<dbReference type="RefSeq" id="WP_203940454.1">
    <property type="nucleotide sequence ID" value="NZ_BAAAGJ010000011.1"/>
</dbReference>
<dbReference type="InterPro" id="IPR012341">
    <property type="entry name" value="6hp_glycosidase-like_sf"/>
</dbReference>
<dbReference type="SUPFAM" id="SSF48208">
    <property type="entry name" value="Six-hairpin glycosidases"/>
    <property type="match status" value="1"/>
</dbReference>
<evidence type="ECO:0000259" key="2">
    <source>
        <dbReference type="Pfam" id="PF12439"/>
    </source>
</evidence>
<dbReference type="AlphaFoldDB" id="A0A8J4DKT2"/>
<dbReference type="InterPro" id="IPR008928">
    <property type="entry name" value="6-hairpin_glycosidase_sf"/>
</dbReference>
<keyword evidence="4" id="KW-1185">Reference proteome</keyword>
<feature type="domain" description="Glycogen debranching enzyme C-terminal" evidence="1">
    <location>
        <begin position="296"/>
        <end position="625"/>
    </location>
</feature>
<dbReference type="Proteomes" id="UP000652013">
    <property type="component" value="Unassembled WGS sequence"/>
</dbReference>
<dbReference type="PANTHER" id="PTHR10569">
    <property type="entry name" value="GLYCOGEN DEBRANCHING ENZYME"/>
    <property type="match status" value="1"/>
</dbReference>
<evidence type="ECO:0000259" key="1">
    <source>
        <dbReference type="Pfam" id="PF06202"/>
    </source>
</evidence>
<dbReference type="GO" id="GO:0005980">
    <property type="term" value="P:glycogen catabolic process"/>
    <property type="evidence" value="ECO:0007669"/>
    <property type="project" value="InterPro"/>
</dbReference>
<dbReference type="Pfam" id="PF12439">
    <property type="entry name" value="GDE_N"/>
    <property type="match status" value="1"/>
</dbReference>
<dbReference type="Gene3D" id="1.50.10.10">
    <property type="match status" value="1"/>
</dbReference>
<dbReference type="PANTHER" id="PTHR10569:SF2">
    <property type="entry name" value="GLYCOGEN DEBRANCHING ENZYME"/>
    <property type="match status" value="1"/>
</dbReference>
<dbReference type="EMBL" id="BOOY01000032">
    <property type="protein sequence ID" value="GIJ05246.1"/>
    <property type="molecule type" value="Genomic_DNA"/>
</dbReference>
<name>A0A8J4DKT2_9ACTN</name>
<sequence>MINRGPVPLTPPVTVGPQTCATLSGGGADREWLVTDGLGGYATGTVSGLRTRRYHALLVVADPRTGVRHAGLASLDLTVTLPSGATVALHTHEWASGAVAPQGHRHLETFTLADGLPRWRWRVGDVVVERELAYAHGSPSLAVVHRVVAAPGPVGLSVAALCTWRDAHSTRRASGPAPVTRQVAGGVVVEDAYRLAGPGWQPTGEWYLDAFARAEAARGHDAVEDLWLAGRFTARLGAGAAMEISAWAGDLAVQPPPAATVVAAARERAHRLVAAAKPVDDLAAQLVLAADAFVVTGPDVVAAYPWSGSHAGDTMAAYEGLFLCTGRAGEGRELLTAAVTGQAPEPGPWRSAASPDAPLWLVHAVDRHVARTGDTDLAAALLRPLGRLLRASLDGTGPLTVDPADQLVRLAPGTPRTGKPVEINALWVNALGAMAALSEEAGRDGGRLRTRHRVAAAAFTDKFAAPDGWLHDVVEGPPAPYPLGAGATHDDPTLRPSQLLAWSLPHAPLAGTHAGGVRAAGAALLTPMGLRTLAPGEYGYQGAHAGPPGERDIAYHQGTVWPWLIGPYADACRATGLPTEGLLAGLEAHVREWGVGSISESADGDAPHRATGSPFSARAVAEVLRVRGYAA</sequence>